<dbReference type="Gene3D" id="3.40.50.300">
    <property type="entry name" value="P-loop containing nucleotide triphosphate hydrolases"/>
    <property type="match status" value="1"/>
</dbReference>
<protein>
    <submittedName>
        <fullName evidence="4">DUF2813 domain-containing protein</fullName>
    </submittedName>
</protein>
<dbReference type="InterPro" id="IPR003959">
    <property type="entry name" value="ATPase_AAA_core"/>
</dbReference>
<dbReference type="AlphaFoldDB" id="A0A3E4XAR3"/>
<dbReference type="Proteomes" id="UP000283721">
    <property type="component" value="Unassembled WGS sequence"/>
</dbReference>
<dbReference type="CDD" id="cd01026">
    <property type="entry name" value="TOPRIM_OLD"/>
    <property type="match status" value="1"/>
</dbReference>
<dbReference type="InterPro" id="IPR041685">
    <property type="entry name" value="AAA_GajA/Old/RecF-like"/>
</dbReference>
<evidence type="ECO:0000313" key="6">
    <source>
        <dbReference type="EMBL" id="RHE30826.1"/>
    </source>
</evidence>
<evidence type="ECO:0000259" key="2">
    <source>
        <dbReference type="Pfam" id="PF13304"/>
    </source>
</evidence>
<dbReference type="Proteomes" id="UP000285290">
    <property type="component" value="Unassembled WGS sequence"/>
</dbReference>
<proteinExistence type="predicted"/>
<accession>A0A3E4XAR3</accession>
<evidence type="ECO:0000313" key="4">
    <source>
        <dbReference type="EMBL" id="RGM51555.1"/>
    </source>
</evidence>
<gene>
    <name evidence="6" type="ORF">DW753_12750</name>
    <name evidence="5" type="ORF">DW967_11150</name>
    <name evidence="4" type="ORF">DXC13_04135</name>
</gene>
<feature type="domain" description="ATPase AAA-type core" evidence="2">
    <location>
        <begin position="336"/>
        <end position="386"/>
    </location>
</feature>
<dbReference type="PANTHER" id="PTHR43581:SF4">
    <property type="entry name" value="ATP_GTP PHOSPHATASE"/>
    <property type="match status" value="1"/>
</dbReference>
<dbReference type="Pfam" id="PF13175">
    <property type="entry name" value="AAA_15"/>
    <property type="match status" value="1"/>
</dbReference>
<dbReference type="EMBL" id="QSTI01000004">
    <property type="protein sequence ID" value="RGM51555.1"/>
    <property type="molecule type" value="Genomic_DNA"/>
</dbReference>
<dbReference type="InterPro" id="IPR027417">
    <property type="entry name" value="P-loop_NTPase"/>
</dbReference>
<dbReference type="Pfam" id="PF13304">
    <property type="entry name" value="AAA_21"/>
    <property type="match status" value="1"/>
</dbReference>
<dbReference type="RefSeq" id="WP_117714569.1">
    <property type="nucleotide sequence ID" value="NZ_JAQDCR010000011.1"/>
</dbReference>
<evidence type="ECO:0000259" key="1">
    <source>
        <dbReference type="Pfam" id="PF13175"/>
    </source>
</evidence>
<feature type="domain" description="OLD protein-like TOPRIM" evidence="3">
    <location>
        <begin position="435"/>
        <end position="504"/>
    </location>
</feature>
<evidence type="ECO:0000313" key="5">
    <source>
        <dbReference type="EMBL" id="RGZ90736.1"/>
    </source>
</evidence>
<reference evidence="7 8" key="1">
    <citation type="submission" date="2018-08" db="EMBL/GenBank/DDBJ databases">
        <title>A genome reference for cultivated species of the human gut microbiota.</title>
        <authorList>
            <person name="Zou Y."/>
            <person name="Xue W."/>
            <person name="Luo G."/>
        </authorList>
    </citation>
    <scope>NUCLEOTIDE SEQUENCE [LARGE SCALE GENOMIC DNA]</scope>
    <source>
        <strain evidence="6 9">AM29-10</strain>
        <strain evidence="5 8">AM47-6BH</strain>
        <strain evidence="4 7">OM08-12AT</strain>
    </source>
</reference>
<dbReference type="GO" id="GO:0006302">
    <property type="term" value="P:double-strand break repair"/>
    <property type="evidence" value="ECO:0007669"/>
    <property type="project" value="InterPro"/>
</dbReference>
<comment type="caution">
    <text evidence="4">The sequence shown here is derived from an EMBL/GenBank/DDBJ whole genome shotgun (WGS) entry which is preliminary data.</text>
</comment>
<evidence type="ECO:0000313" key="8">
    <source>
        <dbReference type="Proteomes" id="UP000283721"/>
    </source>
</evidence>
<dbReference type="InterPro" id="IPR034139">
    <property type="entry name" value="TOPRIM_OLD"/>
</dbReference>
<feature type="domain" description="Endonuclease GajA/Old nuclease/RecF-like AAA" evidence="1">
    <location>
        <begin position="1"/>
        <end position="301"/>
    </location>
</feature>
<dbReference type="Pfam" id="PF20469">
    <property type="entry name" value="OLD-like_TOPRIM"/>
    <property type="match status" value="1"/>
</dbReference>
<evidence type="ECO:0000259" key="3">
    <source>
        <dbReference type="Pfam" id="PF20469"/>
    </source>
</evidence>
<dbReference type="PANTHER" id="PTHR43581">
    <property type="entry name" value="ATP/GTP PHOSPHATASE"/>
    <property type="match status" value="1"/>
</dbReference>
<dbReference type="EMBL" id="QSES01000021">
    <property type="protein sequence ID" value="RGZ90736.1"/>
    <property type="molecule type" value="Genomic_DNA"/>
</dbReference>
<dbReference type="GO" id="GO:0016887">
    <property type="term" value="F:ATP hydrolysis activity"/>
    <property type="evidence" value="ECO:0007669"/>
    <property type="project" value="InterPro"/>
</dbReference>
<dbReference type="EMBL" id="QSKC01000020">
    <property type="protein sequence ID" value="RHE30826.1"/>
    <property type="molecule type" value="Genomic_DNA"/>
</dbReference>
<evidence type="ECO:0000313" key="7">
    <source>
        <dbReference type="Proteomes" id="UP000260717"/>
    </source>
</evidence>
<dbReference type="InterPro" id="IPR051396">
    <property type="entry name" value="Bact_Antivir_Def_Nuclease"/>
</dbReference>
<organism evidence="4 7">
    <name type="scientific">Agathobacter rectalis</name>
    <dbReference type="NCBI Taxonomy" id="39491"/>
    <lineage>
        <taxon>Bacteria</taxon>
        <taxon>Bacillati</taxon>
        <taxon>Bacillota</taxon>
        <taxon>Clostridia</taxon>
        <taxon>Lachnospirales</taxon>
        <taxon>Lachnospiraceae</taxon>
        <taxon>Agathobacter</taxon>
    </lineage>
</organism>
<name>A0A3E4XAR3_9FIRM</name>
<dbReference type="SUPFAM" id="SSF52540">
    <property type="entry name" value="P-loop containing nucleoside triphosphate hydrolases"/>
    <property type="match status" value="1"/>
</dbReference>
<sequence length="663" mass="75111">MYIEKLTIKNFRAFDEDGITLQFNKGVNAIIGENNSGKSAVMDAIRIAFSTVTYKKDIFFTRADFHVSEDGNAADFALFDIYLEEVPTRLVEIWNPESVGGQGGEFHIRFERVIAANGIEKVRAIHWGIGTEGNPLSSDTFDAMDVMFLGALRDSENEMKPARNSKLAQLLRSLVPDEVTRAELVDILNSANKTLLEKEELKKTRKTINDNLACIEQDFLSQHVDIGLIEPRFDSIASSLRAWVKPKWILVSISDGEYSRAQQYAREHEDNRKIQQNEKGIYFETSILENVEDMAPELVTRINEIASSSFELYQNGLGYNNLLFMSTVLGDMAIERGGVYQHLLLIEEPEAHLHPQLQELVHTFLSDTNQGDANIQIIFTSHSPTLASKVDIGNINLIYENAHKKYCLPFSEANLTDANKEYLQKYLDVTKSQMFFAKGIIFVEGISEAILLPEIAKILDRPLEKYAVELVNVDSVAFSPFVNLFSSQNVQTCFSKVAIVTDDDRCTKKSETNYINKDFDYDDVNSDISGKLLSGTPSERCNELETLCRAVGINVFKATKTLEYALCCDENNIEYFIEAIKSEYSQLGPALEQKVNSLHDMNEKAACVWLFIRAREKCKGAIAQYISQIIKKQCEMRKRGENIEKEFVIPDYLKEAVYCVTER</sequence>
<dbReference type="Proteomes" id="UP000260717">
    <property type="component" value="Unassembled WGS sequence"/>
</dbReference>
<evidence type="ECO:0000313" key="9">
    <source>
        <dbReference type="Proteomes" id="UP000285290"/>
    </source>
</evidence>